<dbReference type="InterPro" id="IPR015683">
    <property type="entry name" value="Ionotropic_Glu_rcpt"/>
</dbReference>
<dbReference type="FunFam" id="3.40.50.2300:FF:000310">
    <property type="entry name" value="Glutamate receptor"/>
    <property type="match status" value="1"/>
</dbReference>
<organism evidence="20 21">
    <name type="scientific">Ficus carica</name>
    <name type="common">Common fig</name>
    <dbReference type="NCBI Taxonomy" id="3494"/>
    <lineage>
        <taxon>Eukaryota</taxon>
        <taxon>Viridiplantae</taxon>
        <taxon>Streptophyta</taxon>
        <taxon>Embryophyta</taxon>
        <taxon>Tracheophyta</taxon>
        <taxon>Spermatophyta</taxon>
        <taxon>Magnoliopsida</taxon>
        <taxon>eudicotyledons</taxon>
        <taxon>Gunneridae</taxon>
        <taxon>Pentapetalae</taxon>
        <taxon>rosids</taxon>
        <taxon>fabids</taxon>
        <taxon>Rosales</taxon>
        <taxon>Moraceae</taxon>
        <taxon>Ficeae</taxon>
        <taxon>Ficus</taxon>
    </lineage>
</organism>
<comment type="similarity">
    <text evidence="2 15">Belongs to the glutamate-gated ion channel (TC 1.A.10.1) family.</text>
</comment>
<dbReference type="InterPro" id="IPR044440">
    <property type="entry name" value="GABAb_receptor_plant_PBP1"/>
</dbReference>
<proteinExistence type="inferred from homology"/>
<evidence type="ECO:0000256" key="9">
    <source>
        <dbReference type="ARBA" id="ARBA00023136"/>
    </source>
</evidence>
<evidence type="ECO:0000259" key="19">
    <source>
        <dbReference type="SMART" id="SM00079"/>
    </source>
</evidence>
<dbReference type="InterPro" id="IPR019594">
    <property type="entry name" value="Glu/Gly-bd"/>
</dbReference>
<dbReference type="SUPFAM" id="SSF53822">
    <property type="entry name" value="Periplasmic binding protein-like I"/>
    <property type="match status" value="1"/>
</dbReference>
<feature type="disulfide bond" evidence="16">
    <location>
        <begin position="643"/>
        <end position="699"/>
    </location>
</feature>
<evidence type="ECO:0000256" key="14">
    <source>
        <dbReference type="ARBA" id="ARBA00049638"/>
    </source>
</evidence>
<keyword evidence="9 15" id="KW-0472">Membrane</keyword>
<evidence type="ECO:0000256" key="2">
    <source>
        <dbReference type="ARBA" id="ARBA00008685"/>
    </source>
</evidence>
<keyword evidence="4 15" id="KW-0813">Transport</keyword>
<dbReference type="FunFam" id="3.40.190.10:FF:000195">
    <property type="entry name" value="Glutamate receptor 2.7"/>
    <property type="match status" value="1"/>
</dbReference>
<comment type="function">
    <text evidence="15">Glutamate-gated receptor that probably acts as non-selective cation channel.</text>
</comment>
<dbReference type="InterPro" id="IPR001320">
    <property type="entry name" value="Iontro_rcpt_C"/>
</dbReference>
<keyword evidence="7 18" id="KW-1133">Transmembrane helix</keyword>
<keyword evidence="11" id="KW-0325">Glycoprotein</keyword>
<evidence type="ECO:0000256" key="17">
    <source>
        <dbReference type="SAM" id="MobiDB-lite"/>
    </source>
</evidence>
<dbReference type="Gene3D" id="1.10.287.70">
    <property type="match status" value="1"/>
</dbReference>
<dbReference type="Pfam" id="PF10613">
    <property type="entry name" value="Lig_chan-Glu_bd"/>
    <property type="match status" value="1"/>
</dbReference>
<evidence type="ECO:0000256" key="16">
    <source>
        <dbReference type="PIRSR" id="PIRSR037090-50"/>
    </source>
</evidence>
<evidence type="ECO:0000256" key="13">
    <source>
        <dbReference type="ARBA" id="ARBA00023303"/>
    </source>
</evidence>
<evidence type="ECO:0000256" key="3">
    <source>
        <dbReference type="ARBA" id="ARBA00011095"/>
    </source>
</evidence>
<dbReference type="InterPro" id="IPR017103">
    <property type="entry name" value="Iontropic_Glu_rcpt_pln"/>
</dbReference>
<dbReference type="GO" id="GO:0015276">
    <property type="term" value="F:ligand-gated monoatomic ion channel activity"/>
    <property type="evidence" value="ECO:0007669"/>
    <property type="project" value="InterPro"/>
</dbReference>
<evidence type="ECO:0000313" key="21">
    <source>
        <dbReference type="Proteomes" id="UP001187192"/>
    </source>
</evidence>
<name>A0AA88A4H2_FICCA</name>
<dbReference type="Gene3D" id="3.40.190.10">
    <property type="entry name" value="Periplasmic binding protein-like II"/>
    <property type="match status" value="2"/>
</dbReference>
<dbReference type="FunFam" id="1.10.287.70:FF:000037">
    <property type="entry name" value="Glutamate receptor"/>
    <property type="match status" value="1"/>
</dbReference>
<dbReference type="Gene3D" id="3.40.50.2300">
    <property type="match status" value="2"/>
</dbReference>
<comment type="function">
    <text evidence="14">Glutamate-gated receptor that probably acts as a non-selective cation channel. May be involved in light-signal transduction and calcium homeostasis via the regulation of calcium influx into cells.</text>
</comment>
<evidence type="ECO:0000256" key="5">
    <source>
        <dbReference type="ARBA" id="ARBA00022692"/>
    </source>
</evidence>
<accession>A0AA88A4H2</accession>
<keyword evidence="12 15" id="KW-1071">Ligand-gated ion channel</keyword>
<feature type="region of interest" description="Disordered" evidence="17">
    <location>
        <begin position="784"/>
        <end position="832"/>
    </location>
</feature>
<gene>
    <name evidence="20" type="ORF">TIFTF001_014767</name>
</gene>
<keyword evidence="21" id="KW-1185">Reference proteome</keyword>
<dbReference type="Pfam" id="PF00060">
    <property type="entry name" value="Lig_chan"/>
    <property type="match status" value="1"/>
</dbReference>
<evidence type="ECO:0000313" key="20">
    <source>
        <dbReference type="EMBL" id="GMN45604.1"/>
    </source>
</evidence>
<keyword evidence="10 15" id="KW-0675">Receptor</keyword>
<keyword evidence="13 15" id="KW-0407">Ion channel</keyword>
<feature type="transmembrane region" description="Helical" evidence="18">
    <location>
        <begin position="718"/>
        <end position="740"/>
    </location>
</feature>
<comment type="subcellular location">
    <subcellularLocation>
        <location evidence="1">Membrane</location>
        <topology evidence="1">Multi-pass membrane protein</topology>
    </subcellularLocation>
</comment>
<feature type="transmembrane region" description="Helical" evidence="18">
    <location>
        <begin position="475"/>
        <end position="493"/>
    </location>
</feature>
<keyword evidence="5 18" id="KW-0812">Transmembrane</keyword>
<evidence type="ECO:0000256" key="18">
    <source>
        <dbReference type="SAM" id="Phobius"/>
    </source>
</evidence>
<keyword evidence="8 15" id="KW-0406">Ion transport</keyword>
<dbReference type="CDD" id="cd19990">
    <property type="entry name" value="PBP1_GABAb_receptor_plant"/>
    <property type="match status" value="1"/>
</dbReference>
<evidence type="ECO:0000256" key="10">
    <source>
        <dbReference type="ARBA" id="ARBA00023170"/>
    </source>
</evidence>
<keyword evidence="16" id="KW-1015">Disulfide bond</keyword>
<dbReference type="SUPFAM" id="SSF53850">
    <property type="entry name" value="Periplasmic binding protein-like II"/>
    <property type="match status" value="1"/>
</dbReference>
<dbReference type="InterPro" id="IPR028082">
    <property type="entry name" value="Peripla_BP_I"/>
</dbReference>
<dbReference type="CDD" id="cd13686">
    <property type="entry name" value="GluR_Plant"/>
    <property type="match status" value="1"/>
</dbReference>
<dbReference type="FunFam" id="3.40.190.10:FF:000103">
    <property type="entry name" value="Glutamate receptor"/>
    <property type="match status" value="1"/>
</dbReference>
<dbReference type="PIRSF" id="PIRSF037090">
    <property type="entry name" value="Iontro_Glu-like_rcpt_pln"/>
    <property type="match status" value="1"/>
</dbReference>
<evidence type="ECO:0000256" key="7">
    <source>
        <dbReference type="ARBA" id="ARBA00022989"/>
    </source>
</evidence>
<evidence type="ECO:0000256" key="4">
    <source>
        <dbReference type="ARBA" id="ARBA00022448"/>
    </source>
</evidence>
<dbReference type="FunFam" id="3.40.50.2300:FF:000169">
    <property type="entry name" value="Glutamate receptor"/>
    <property type="match status" value="1"/>
</dbReference>
<dbReference type="PANTHER" id="PTHR34836:SF1">
    <property type="entry name" value="OS09G0428600 PROTEIN"/>
    <property type="match status" value="1"/>
</dbReference>
<feature type="domain" description="Ionotropic glutamate receptor C-terminal" evidence="19">
    <location>
        <begin position="347"/>
        <end position="695"/>
    </location>
</feature>
<evidence type="ECO:0000256" key="1">
    <source>
        <dbReference type="ARBA" id="ARBA00004141"/>
    </source>
</evidence>
<comment type="subunit">
    <text evidence="3">May form heteromers.</text>
</comment>
<evidence type="ECO:0000256" key="8">
    <source>
        <dbReference type="ARBA" id="ARBA00023065"/>
    </source>
</evidence>
<dbReference type="Pfam" id="PF01094">
    <property type="entry name" value="ANF_receptor"/>
    <property type="match status" value="1"/>
</dbReference>
<protein>
    <recommendedName>
        <fullName evidence="15">Glutamate receptor</fullName>
    </recommendedName>
</protein>
<sequence>MQAQFVIELGDKAQVPIITFSAKSPSLASLRSSYFFRATANDSAQVGTIAAVVKAFGWRQVVPIYVDNEYGEGVIPYLTDALQAVDARVPYRSVIPQLATDDYIAAELYKLMTMPTRVFVVHMLPELGNRIFAKAEEIGMMTEEYVWIVTDGITDLLTTVNSSVLDSMQGVLGVKTYIPKTKALNEFTVRWKKSSPSIPLVVYGLWAYDAVSSLAMAVEEIGKTANFDFKKSNFSGNSTNLDLLEVSLDGPRLAKALSRTKFRGISGDFRLVNGQLQTSNFEIINVNGSGERRLGFWTLENGLVRKLGGSRNGTTYSASNTSLAPIIWAGDSTSVPKGWQIPANGKTLMIGVPVKKGFEEFVNVSFPFSNDTVTGYSIDVFKAVLGKLPYSVSFEFVPFPDAQGNSTGNYNDLVYQVYSGKFGAAVGDITIRANRSLYVDFTLPYTESGVSMIVPIKDDNSKNAWVFLKPLTWDLWMTSGCFFIFIGFVVWVLEHRINVDFRGPPHYQVGTSFWYSFSTMVFAQRERVVSNLTRFVVIIWCFVVLILTQSYTASLTSLLTVQQLQPTVTDVNQLLKNREKVGYPEGSFVEGLLKQLGFEESQLKVYNSPEDLYILFEHGSINGGIAAAFDENPYMKLFLANYCDKFVMVEPTFKADGFAFAFPMGSPLVPDISRAILTVTEGNQMKDIEKVWFKKESSCPDPNNKLSTNSLSLQSFRGLFLIAGIASLSALIIYMAIFLYEQRDVLMSSDSDASLWKRVQTIFTTFNQKDLRSHTFKKSEADNRSIVDVSSPNTNCPPSPSSYSAHTDSSFMFREQGTPSGPETGQASPNVAQSVDEEIVSVVELTFPSPVTSTTPT</sequence>
<evidence type="ECO:0000256" key="6">
    <source>
        <dbReference type="ARBA" id="ARBA00022729"/>
    </source>
</evidence>
<dbReference type="EMBL" id="BTGU01000020">
    <property type="protein sequence ID" value="GMN45604.1"/>
    <property type="molecule type" value="Genomic_DNA"/>
</dbReference>
<evidence type="ECO:0000256" key="15">
    <source>
        <dbReference type="PIRNR" id="PIRNR037090"/>
    </source>
</evidence>
<evidence type="ECO:0000256" key="12">
    <source>
        <dbReference type="ARBA" id="ARBA00023286"/>
    </source>
</evidence>
<feature type="compositionally biased region" description="Polar residues" evidence="17">
    <location>
        <begin position="817"/>
        <end position="832"/>
    </location>
</feature>
<dbReference type="PANTHER" id="PTHR34836">
    <property type="entry name" value="OS06G0188250 PROTEIN"/>
    <property type="match status" value="1"/>
</dbReference>
<dbReference type="Proteomes" id="UP001187192">
    <property type="component" value="Unassembled WGS sequence"/>
</dbReference>
<dbReference type="SMART" id="SM00079">
    <property type="entry name" value="PBPe"/>
    <property type="match status" value="1"/>
</dbReference>
<evidence type="ECO:0000256" key="11">
    <source>
        <dbReference type="ARBA" id="ARBA00023180"/>
    </source>
</evidence>
<feature type="transmembrane region" description="Helical" evidence="18">
    <location>
        <begin position="535"/>
        <end position="559"/>
    </location>
</feature>
<keyword evidence="6" id="KW-0732">Signal</keyword>
<comment type="caution">
    <text evidence="20">The sequence shown here is derived from an EMBL/GenBank/DDBJ whole genome shotgun (WGS) entry which is preliminary data.</text>
</comment>
<dbReference type="GO" id="GO:0016020">
    <property type="term" value="C:membrane"/>
    <property type="evidence" value="ECO:0007669"/>
    <property type="project" value="UniProtKB-SubCell"/>
</dbReference>
<dbReference type="InterPro" id="IPR001828">
    <property type="entry name" value="ANF_lig-bd_rcpt"/>
</dbReference>
<dbReference type="AlphaFoldDB" id="A0AA88A4H2"/>
<reference evidence="20" key="1">
    <citation type="submission" date="2023-07" db="EMBL/GenBank/DDBJ databases">
        <title>draft genome sequence of fig (Ficus carica).</title>
        <authorList>
            <person name="Takahashi T."/>
            <person name="Nishimura K."/>
        </authorList>
    </citation>
    <scope>NUCLEOTIDE SEQUENCE</scope>
</reference>